<dbReference type="InterPro" id="IPR029058">
    <property type="entry name" value="AB_hydrolase_fold"/>
</dbReference>
<dbReference type="KEGG" id="apro:F751_3339"/>
<keyword evidence="4" id="KW-1185">Reference proteome</keyword>
<dbReference type="GeneID" id="23614730"/>
<evidence type="ECO:0000313" key="4">
    <source>
        <dbReference type="Proteomes" id="UP000028924"/>
    </source>
</evidence>
<dbReference type="InterPro" id="IPR022742">
    <property type="entry name" value="Hydrolase_4"/>
</dbReference>
<dbReference type="AlphaFoldDB" id="A0A087SBP4"/>
<protein>
    <submittedName>
        <fullName evidence="3">Monoglyceride lipase</fullName>
    </submittedName>
</protein>
<feature type="domain" description="Serine aminopeptidase S33" evidence="2">
    <location>
        <begin position="107"/>
        <end position="331"/>
    </location>
</feature>
<dbReference type="RefSeq" id="XP_011396018.1">
    <property type="nucleotide sequence ID" value="XM_011397716.1"/>
</dbReference>
<dbReference type="eggNOG" id="KOG1455">
    <property type="taxonomic scope" value="Eukaryota"/>
</dbReference>
<dbReference type="OrthoDB" id="2498029at2759"/>
<dbReference type="Gene3D" id="3.40.50.1820">
    <property type="entry name" value="alpha/beta hydrolase"/>
    <property type="match status" value="1"/>
</dbReference>
<dbReference type="STRING" id="3075.A0A087SBP4"/>
<dbReference type="Proteomes" id="UP000028924">
    <property type="component" value="Unassembled WGS sequence"/>
</dbReference>
<evidence type="ECO:0000313" key="3">
    <source>
        <dbReference type="EMBL" id="KFM23148.1"/>
    </source>
</evidence>
<proteinExistence type="predicted"/>
<sequence length="349" mass="38464">MSVAATVIQTNGIEKAASEPIAKTGAGASRDSSGGVPHTTYDDVDPATYLGPHGAERDLVNAQGLRLKTFYWPADQARSVLLFVHGHGAHGLFELLQIEELGQPPLYGGWVQKFNEAGISVVTLDNQGCGRSDGARNLRYFVESFQDYVNDVLLLRRTLSEVDVPGFRDLPVFLSGISMGGCVALHAALEDQTLFRGLVLLAPMLSLQRVSRRGLNPYMRPVAALLSRIVPWAAIVATDRNKLNPVLQDQWDSDPLVAHINTRVRNANEYLRCTESIMGRLGEVTLPFIVAHSENDSMCDPDGSKALYREARATDKTIRLVNHMWHVLLKEGGNEILLEELIAWMQARL</sequence>
<accession>A0A087SBP4</accession>
<dbReference type="PANTHER" id="PTHR11614">
    <property type="entry name" value="PHOSPHOLIPASE-RELATED"/>
    <property type="match status" value="1"/>
</dbReference>
<gene>
    <name evidence="3" type="ORF">F751_3339</name>
</gene>
<evidence type="ECO:0000256" key="1">
    <source>
        <dbReference type="SAM" id="MobiDB-lite"/>
    </source>
</evidence>
<evidence type="ECO:0000259" key="2">
    <source>
        <dbReference type="Pfam" id="PF12146"/>
    </source>
</evidence>
<name>A0A087SBP4_AUXPR</name>
<dbReference type="EMBL" id="KL662089">
    <property type="protein sequence ID" value="KFM23148.1"/>
    <property type="molecule type" value="Genomic_DNA"/>
</dbReference>
<dbReference type="InterPro" id="IPR051044">
    <property type="entry name" value="MAG_DAG_Lipase"/>
</dbReference>
<dbReference type="Pfam" id="PF12146">
    <property type="entry name" value="Hydrolase_4"/>
    <property type="match status" value="1"/>
</dbReference>
<organism evidence="3 4">
    <name type="scientific">Auxenochlorella protothecoides</name>
    <name type="common">Green microalga</name>
    <name type="synonym">Chlorella protothecoides</name>
    <dbReference type="NCBI Taxonomy" id="3075"/>
    <lineage>
        <taxon>Eukaryota</taxon>
        <taxon>Viridiplantae</taxon>
        <taxon>Chlorophyta</taxon>
        <taxon>core chlorophytes</taxon>
        <taxon>Trebouxiophyceae</taxon>
        <taxon>Chlorellales</taxon>
        <taxon>Chlorellaceae</taxon>
        <taxon>Auxenochlorella</taxon>
    </lineage>
</organism>
<feature type="region of interest" description="Disordered" evidence="1">
    <location>
        <begin position="19"/>
        <end position="43"/>
    </location>
</feature>
<reference evidence="3 4" key="1">
    <citation type="journal article" date="2014" name="BMC Genomics">
        <title>Oil accumulation mechanisms of the oleaginous microalga Chlorella protothecoides revealed through its genome, transcriptomes, and proteomes.</title>
        <authorList>
            <person name="Gao C."/>
            <person name="Wang Y."/>
            <person name="Shen Y."/>
            <person name="Yan D."/>
            <person name="He X."/>
            <person name="Dai J."/>
            <person name="Wu Q."/>
        </authorList>
    </citation>
    <scope>NUCLEOTIDE SEQUENCE [LARGE SCALE GENOMIC DNA]</scope>
    <source>
        <strain evidence="3 4">0710</strain>
    </source>
</reference>
<dbReference type="SUPFAM" id="SSF53474">
    <property type="entry name" value="alpha/beta-Hydrolases"/>
    <property type="match status" value="1"/>
</dbReference>